<protein>
    <submittedName>
        <fullName evidence="1">Uncharacterized protein</fullName>
    </submittedName>
</protein>
<dbReference type="Proteomes" id="UP001521184">
    <property type="component" value="Unassembled WGS sequence"/>
</dbReference>
<organism evidence="1 2">
    <name type="scientific">Diplodia intermedia</name>
    <dbReference type="NCBI Taxonomy" id="856260"/>
    <lineage>
        <taxon>Eukaryota</taxon>
        <taxon>Fungi</taxon>
        <taxon>Dikarya</taxon>
        <taxon>Ascomycota</taxon>
        <taxon>Pezizomycotina</taxon>
        <taxon>Dothideomycetes</taxon>
        <taxon>Dothideomycetes incertae sedis</taxon>
        <taxon>Botryosphaeriales</taxon>
        <taxon>Botryosphaeriaceae</taxon>
        <taxon>Diplodia</taxon>
    </lineage>
</organism>
<evidence type="ECO:0000313" key="1">
    <source>
        <dbReference type="EMBL" id="KAL1650414.1"/>
    </source>
</evidence>
<keyword evidence="2" id="KW-1185">Reference proteome</keyword>
<reference evidence="1 2" key="1">
    <citation type="journal article" date="2023" name="Plant Dis.">
        <title>First Report of Diplodia intermedia Causing Canker and Dieback Diseases on Apple Trees in Canada.</title>
        <authorList>
            <person name="Ellouze W."/>
            <person name="Ilyukhin E."/>
            <person name="Sulman M."/>
            <person name="Ali S."/>
        </authorList>
    </citation>
    <scope>NUCLEOTIDE SEQUENCE [LARGE SCALE GENOMIC DNA]</scope>
    <source>
        <strain evidence="1 2">M45-28</strain>
    </source>
</reference>
<gene>
    <name evidence="1" type="ORF">SLS58_001232</name>
</gene>
<sequence length="136" mass="14680">MSAPAQEQISILTIGLDLDWGAAHLGHEIDMAAVRAAVAKGVQEFENVPGVHHDNHFFAPDDADAWGEAERAVRAGHDGRPWDGVTIGWGLRGHADMTAVFERMASPGSRLIFAGPASDHFAAVKRNWPHLRGEAE</sequence>
<proteinExistence type="predicted"/>
<comment type="caution">
    <text evidence="1">The sequence shown here is derived from an EMBL/GenBank/DDBJ whole genome shotgun (WGS) entry which is preliminary data.</text>
</comment>
<dbReference type="EMBL" id="JAKEKT020000004">
    <property type="protein sequence ID" value="KAL1650414.1"/>
    <property type="molecule type" value="Genomic_DNA"/>
</dbReference>
<name>A0ABR3U4F9_9PEZI</name>
<accession>A0ABR3U4F9</accession>
<evidence type="ECO:0000313" key="2">
    <source>
        <dbReference type="Proteomes" id="UP001521184"/>
    </source>
</evidence>